<dbReference type="Proteomes" id="UP001295684">
    <property type="component" value="Unassembled WGS sequence"/>
</dbReference>
<feature type="domain" description="YEATS" evidence="8">
    <location>
        <begin position="96"/>
        <end position="224"/>
    </location>
</feature>
<dbReference type="InterPro" id="IPR017907">
    <property type="entry name" value="Znf_RING_CS"/>
</dbReference>
<dbReference type="Pfam" id="PF03366">
    <property type="entry name" value="YEATS"/>
    <property type="match status" value="1"/>
</dbReference>
<protein>
    <recommendedName>
        <fullName evidence="11">RING-type domain-containing protein</fullName>
    </recommendedName>
</protein>
<accession>A0AAD1XPS6</accession>
<keyword evidence="1" id="KW-0479">Metal-binding</keyword>
<keyword evidence="3" id="KW-0862">Zinc</keyword>
<dbReference type="AlphaFoldDB" id="A0AAD1XPS6"/>
<dbReference type="PROSITE" id="PS50089">
    <property type="entry name" value="ZF_RING_2"/>
    <property type="match status" value="1"/>
</dbReference>
<reference evidence="9" key="1">
    <citation type="submission" date="2023-07" db="EMBL/GenBank/DDBJ databases">
        <authorList>
            <consortium name="AG Swart"/>
            <person name="Singh M."/>
            <person name="Singh A."/>
            <person name="Seah K."/>
            <person name="Emmerich C."/>
        </authorList>
    </citation>
    <scope>NUCLEOTIDE SEQUENCE</scope>
    <source>
        <strain evidence="9">DP1</strain>
    </source>
</reference>
<dbReference type="InterPro" id="IPR001841">
    <property type="entry name" value="Znf_RING"/>
</dbReference>
<dbReference type="GO" id="GO:0008270">
    <property type="term" value="F:zinc ion binding"/>
    <property type="evidence" value="ECO:0007669"/>
    <property type="project" value="UniProtKB-KW"/>
</dbReference>
<sequence>MEGDKDQAIEPSEENYSCPVCFTVMAEPVTTSCGHHFCYICIAQTLERNNFACPMCREGFEEGYIPDIDKEFQKEVRDKMPEEFKETTAFLKENNLFRGDLKSIKFFFGNKHKEIQATAYMENDHEWIAFVEFFNPEYTKRFVSKVEFKLHPTFQPSKVTVDRMPFQIKRIGWGIFEIKITITWRHWMKKEPTKYTHMLSFDGDGKRNAFIVDVPKDMYDKAMA</sequence>
<dbReference type="InterPro" id="IPR013083">
    <property type="entry name" value="Znf_RING/FYVE/PHD"/>
</dbReference>
<keyword evidence="4 6" id="KW-0539">Nucleus</keyword>
<gene>
    <name evidence="9" type="ORF">ECRASSUSDP1_LOCUS18054</name>
</gene>
<evidence type="ECO:0000259" key="7">
    <source>
        <dbReference type="PROSITE" id="PS50089"/>
    </source>
</evidence>
<evidence type="ECO:0000256" key="1">
    <source>
        <dbReference type="ARBA" id="ARBA00022723"/>
    </source>
</evidence>
<evidence type="ECO:0000259" key="8">
    <source>
        <dbReference type="PROSITE" id="PS51037"/>
    </source>
</evidence>
<dbReference type="InterPro" id="IPR055129">
    <property type="entry name" value="YEATS_dom"/>
</dbReference>
<dbReference type="PANTHER" id="PTHR23327">
    <property type="entry name" value="RING FINGER PROTEIN 127"/>
    <property type="match status" value="1"/>
</dbReference>
<dbReference type="GO" id="GO:0005634">
    <property type="term" value="C:nucleus"/>
    <property type="evidence" value="ECO:0007669"/>
    <property type="project" value="UniProtKB-SubCell"/>
</dbReference>
<evidence type="ECO:0000256" key="4">
    <source>
        <dbReference type="ARBA" id="ARBA00023242"/>
    </source>
</evidence>
<keyword evidence="2 5" id="KW-0863">Zinc-finger</keyword>
<dbReference type="EMBL" id="CAMPGE010018247">
    <property type="protein sequence ID" value="CAI2376683.1"/>
    <property type="molecule type" value="Genomic_DNA"/>
</dbReference>
<organism evidence="9 10">
    <name type="scientific">Euplotes crassus</name>
    <dbReference type="NCBI Taxonomy" id="5936"/>
    <lineage>
        <taxon>Eukaryota</taxon>
        <taxon>Sar</taxon>
        <taxon>Alveolata</taxon>
        <taxon>Ciliophora</taxon>
        <taxon>Intramacronucleata</taxon>
        <taxon>Spirotrichea</taxon>
        <taxon>Hypotrichia</taxon>
        <taxon>Euplotida</taxon>
        <taxon>Euplotidae</taxon>
        <taxon>Moneuplotes</taxon>
    </lineage>
</organism>
<evidence type="ECO:0000256" key="3">
    <source>
        <dbReference type="ARBA" id="ARBA00022833"/>
    </source>
</evidence>
<feature type="domain" description="RING-type" evidence="7">
    <location>
        <begin position="18"/>
        <end position="57"/>
    </location>
</feature>
<evidence type="ECO:0008006" key="11">
    <source>
        <dbReference type="Google" id="ProtNLM"/>
    </source>
</evidence>
<dbReference type="SMART" id="SM00184">
    <property type="entry name" value="RING"/>
    <property type="match status" value="1"/>
</dbReference>
<dbReference type="CDD" id="cd16887">
    <property type="entry name" value="YEATS"/>
    <property type="match status" value="1"/>
</dbReference>
<name>A0AAD1XPS6_EUPCR</name>
<keyword evidence="10" id="KW-1185">Reference proteome</keyword>
<dbReference type="Pfam" id="PF13923">
    <property type="entry name" value="zf-C3HC4_2"/>
    <property type="match status" value="1"/>
</dbReference>
<evidence type="ECO:0000256" key="2">
    <source>
        <dbReference type="ARBA" id="ARBA00022771"/>
    </source>
</evidence>
<evidence type="ECO:0000256" key="5">
    <source>
        <dbReference type="PROSITE-ProRule" id="PRU00175"/>
    </source>
</evidence>
<dbReference type="Gene3D" id="3.30.40.10">
    <property type="entry name" value="Zinc/RING finger domain, C3HC4 (zinc finger)"/>
    <property type="match status" value="1"/>
</dbReference>
<dbReference type="SUPFAM" id="SSF57850">
    <property type="entry name" value="RING/U-box"/>
    <property type="match status" value="1"/>
</dbReference>
<evidence type="ECO:0000256" key="6">
    <source>
        <dbReference type="PROSITE-ProRule" id="PRU00376"/>
    </source>
</evidence>
<dbReference type="InterPro" id="IPR038704">
    <property type="entry name" value="YEAST_sf"/>
</dbReference>
<dbReference type="PROSITE" id="PS51037">
    <property type="entry name" value="YEATS"/>
    <property type="match status" value="1"/>
</dbReference>
<proteinExistence type="predicted"/>
<evidence type="ECO:0000313" key="10">
    <source>
        <dbReference type="Proteomes" id="UP001295684"/>
    </source>
</evidence>
<evidence type="ECO:0000313" key="9">
    <source>
        <dbReference type="EMBL" id="CAI2376683.1"/>
    </source>
</evidence>
<dbReference type="Gene3D" id="2.60.40.1970">
    <property type="entry name" value="YEATS domain"/>
    <property type="match status" value="1"/>
</dbReference>
<comment type="caution">
    <text evidence="9">The sequence shown here is derived from an EMBL/GenBank/DDBJ whole genome shotgun (WGS) entry which is preliminary data.</text>
</comment>
<comment type="subcellular location">
    <subcellularLocation>
        <location evidence="6">Nucleus</location>
    </subcellularLocation>
</comment>
<dbReference type="PROSITE" id="PS00518">
    <property type="entry name" value="ZF_RING_1"/>
    <property type="match status" value="1"/>
</dbReference>